<dbReference type="InterPro" id="IPR032807">
    <property type="entry name" value="GNVR"/>
</dbReference>
<dbReference type="GO" id="GO:0005886">
    <property type="term" value="C:plasma membrane"/>
    <property type="evidence" value="ECO:0007669"/>
    <property type="project" value="TreeGrafter"/>
</dbReference>
<keyword evidence="2" id="KW-0472">Membrane</keyword>
<accession>A0A848FF82</accession>
<dbReference type="RefSeq" id="WP_169162666.1">
    <property type="nucleotide sequence ID" value="NZ_JABBFW010000022.1"/>
</dbReference>
<evidence type="ECO:0000313" key="4">
    <source>
        <dbReference type="EMBL" id="NML17766.1"/>
    </source>
</evidence>
<comment type="caution">
    <text evidence="4">The sequence shown here is derived from an EMBL/GenBank/DDBJ whole genome shotgun (WGS) entry which is preliminary data.</text>
</comment>
<dbReference type="PANTHER" id="PTHR32309:SF13">
    <property type="entry name" value="FERRIC ENTEROBACTIN TRANSPORT PROTEIN FEPE"/>
    <property type="match status" value="1"/>
</dbReference>
<evidence type="ECO:0000256" key="1">
    <source>
        <dbReference type="SAM" id="Coils"/>
    </source>
</evidence>
<organism evidence="4 5">
    <name type="scientific">Azohydromonas caseinilytica</name>
    <dbReference type="NCBI Taxonomy" id="2728836"/>
    <lineage>
        <taxon>Bacteria</taxon>
        <taxon>Pseudomonadati</taxon>
        <taxon>Pseudomonadota</taxon>
        <taxon>Betaproteobacteria</taxon>
        <taxon>Burkholderiales</taxon>
        <taxon>Sphaerotilaceae</taxon>
        <taxon>Azohydromonas</taxon>
    </lineage>
</organism>
<dbReference type="InterPro" id="IPR050445">
    <property type="entry name" value="Bact_polysacc_biosynth/exp"/>
</dbReference>
<gene>
    <name evidence="4" type="ORF">HHL10_22605</name>
</gene>
<feature type="transmembrane region" description="Helical" evidence="2">
    <location>
        <begin position="399"/>
        <end position="420"/>
    </location>
</feature>
<sequence length="475" mass="52339">MNMTLSRLLTTLRARWREGLLAFALVLAAGVALNAWLPRQYTAEAAVMLDVRTADPIAGTPMQPLAVTNYMATQVDLLLSERVLRGALKRTGLDQDAELHERWLKATQGRGDKLSWLSDGVLKNAEVVPARESNVITLRYTDRTDQRAAEVVNAIVESYIATTVELRAEGARQQDTFFDQRAKALREAVQRAQAALSEHQRQAGLVANDERLDIENARLSDLSSQLLAARNAVQDSAARLSQANRQPEHSPDVLGNPLVSSLMGELARQQVRLRELETRLQSAHPSVIEARTTIDNLRREIEAQRATVTASMGVSRAVGESRVAQLQAAVDTQRAKVLDLKLKRERAEVLQRDLDNAVQAYGAVFKRSDTASMEGQATLNNVSRIKEATPPPLPSRPRVFLNLAVTLVLGVVAALVTVVVREVRDPRLRDEGDIERVLGHVALGRLPNHDALRGPSDHWRRLVAPPQIGMGGRHG</sequence>
<keyword evidence="5" id="KW-1185">Reference proteome</keyword>
<feature type="domain" description="Tyrosine-protein kinase G-rich" evidence="3">
    <location>
        <begin position="350"/>
        <end position="422"/>
    </location>
</feature>
<dbReference type="GO" id="GO:0004713">
    <property type="term" value="F:protein tyrosine kinase activity"/>
    <property type="evidence" value="ECO:0007669"/>
    <property type="project" value="TreeGrafter"/>
</dbReference>
<feature type="coiled-coil region" evidence="1">
    <location>
        <begin position="259"/>
        <end position="307"/>
    </location>
</feature>
<dbReference type="AlphaFoldDB" id="A0A848FF82"/>
<evidence type="ECO:0000256" key="2">
    <source>
        <dbReference type="SAM" id="Phobius"/>
    </source>
</evidence>
<keyword evidence="2" id="KW-1133">Transmembrane helix</keyword>
<dbReference type="Pfam" id="PF13807">
    <property type="entry name" value="GNVR"/>
    <property type="match status" value="1"/>
</dbReference>
<reference evidence="4 5" key="1">
    <citation type="submission" date="2020-04" db="EMBL/GenBank/DDBJ databases">
        <title>Azohydromonas sp. isolated from soil.</title>
        <authorList>
            <person name="Dahal R.H."/>
        </authorList>
    </citation>
    <scope>NUCLEOTIDE SEQUENCE [LARGE SCALE GENOMIC DNA]</scope>
    <source>
        <strain evidence="4 5">G-1-1-14</strain>
    </source>
</reference>
<name>A0A848FF82_9BURK</name>
<keyword evidence="1" id="KW-0175">Coiled coil</keyword>
<dbReference type="EMBL" id="JABBFW010000022">
    <property type="protein sequence ID" value="NML17766.1"/>
    <property type="molecule type" value="Genomic_DNA"/>
</dbReference>
<evidence type="ECO:0000313" key="5">
    <source>
        <dbReference type="Proteomes" id="UP000574067"/>
    </source>
</evidence>
<keyword evidence="2" id="KW-0812">Transmembrane</keyword>
<evidence type="ECO:0000259" key="3">
    <source>
        <dbReference type="Pfam" id="PF13807"/>
    </source>
</evidence>
<dbReference type="Proteomes" id="UP000574067">
    <property type="component" value="Unassembled WGS sequence"/>
</dbReference>
<proteinExistence type="predicted"/>
<protein>
    <submittedName>
        <fullName evidence="4">Chain length determinant protein EpsF</fullName>
    </submittedName>
</protein>
<dbReference type="PANTHER" id="PTHR32309">
    <property type="entry name" value="TYROSINE-PROTEIN KINASE"/>
    <property type="match status" value="1"/>
</dbReference>